<proteinExistence type="predicted"/>
<dbReference type="EMBL" id="CAJNOI010005184">
    <property type="protein sequence ID" value="CAF1561123.1"/>
    <property type="molecule type" value="Genomic_DNA"/>
</dbReference>
<dbReference type="Proteomes" id="UP000663832">
    <property type="component" value="Unassembled WGS sequence"/>
</dbReference>
<evidence type="ECO:0000313" key="2">
    <source>
        <dbReference type="EMBL" id="CAF1664833.1"/>
    </source>
</evidence>
<name>A0A815XS66_9BILA</name>
<keyword evidence="3" id="KW-1185">Reference proteome</keyword>
<gene>
    <name evidence="1" type="ORF">BJG266_LOCUS46959</name>
    <name evidence="2" type="ORF">QVE165_LOCUS63999</name>
</gene>
<dbReference type="Proteomes" id="UP000663877">
    <property type="component" value="Unassembled WGS sequence"/>
</dbReference>
<reference evidence="1" key="1">
    <citation type="submission" date="2021-02" db="EMBL/GenBank/DDBJ databases">
        <authorList>
            <person name="Nowell W R."/>
        </authorList>
    </citation>
    <scope>NUCLEOTIDE SEQUENCE</scope>
</reference>
<evidence type="ECO:0000313" key="1">
    <source>
        <dbReference type="EMBL" id="CAF1561123.1"/>
    </source>
</evidence>
<dbReference type="EMBL" id="CAJNOM010005589">
    <property type="protein sequence ID" value="CAF1664833.1"/>
    <property type="molecule type" value="Genomic_DNA"/>
</dbReference>
<evidence type="ECO:0000313" key="3">
    <source>
        <dbReference type="Proteomes" id="UP000663832"/>
    </source>
</evidence>
<sequence>MRRLSFILPYKQRNRRDYIIIRLPRGKLDPLIYRIEWVSASINALIFAFISQPFVSPQLKKLLKKD</sequence>
<comment type="caution">
    <text evidence="1">The sequence shown here is derived from an EMBL/GenBank/DDBJ whole genome shotgun (WGS) entry which is preliminary data.</text>
</comment>
<dbReference type="AlphaFoldDB" id="A0A815XS66"/>
<evidence type="ECO:0000313" key="4">
    <source>
        <dbReference type="Proteomes" id="UP000663877"/>
    </source>
</evidence>
<accession>A0A815XS66</accession>
<organism evidence="1 4">
    <name type="scientific">Adineta steineri</name>
    <dbReference type="NCBI Taxonomy" id="433720"/>
    <lineage>
        <taxon>Eukaryota</taxon>
        <taxon>Metazoa</taxon>
        <taxon>Spiralia</taxon>
        <taxon>Gnathifera</taxon>
        <taxon>Rotifera</taxon>
        <taxon>Eurotatoria</taxon>
        <taxon>Bdelloidea</taxon>
        <taxon>Adinetida</taxon>
        <taxon>Adinetidae</taxon>
        <taxon>Adineta</taxon>
    </lineage>
</organism>
<protein>
    <submittedName>
        <fullName evidence="1">Uncharacterized protein</fullName>
    </submittedName>
</protein>